<dbReference type="Proteomes" id="UP000007110">
    <property type="component" value="Unassembled WGS sequence"/>
</dbReference>
<dbReference type="SUPFAM" id="SSF55136">
    <property type="entry name" value="Probable bacterial effector-binding domain"/>
    <property type="match status" value="1"/>
</dbReference>
<keyword evidence="2" id="KW-0732">Signal</keyword>
<dbReference type="OrthoDB" id="6424451at2759"/>
<name>A0A7M7RGH0_STRPU</name>
<evidence type="ECO:0000313" key="3">
    <source>
        <dbReference type="EnsemblMetazoa" id="XP_797226"/>
    </source>
</evidence>
<evidence type="ECO:0000256" key="2">
    <source>
        <dbReference type="SAM" id="SignalP"/>
    </source>
</evidence>
<dbReference type="Pfam" id="PF04832">
    <property type="entry name" value="SOUL"/>
    <property type="match status" value="1"/>
</dbReference>
<feature type="signal peptide" evidence="2">
    <location>
        <begin position="1"/>
        <end position="19"/>
    </location>
</feature>
<dbReference type="PANTHER" id="PTHR11220">
    <property type="entry name" value="HEME-BINDING PROTEIN-RELATED"/>
    <property type="match status" value="1"/>
</dbReference>
<reference evidence="4" key="1">
    <citation type="submission" date="2015-02" db="EMBL/GenBank/DDBJ databases">
        <title>Genome sequencing for Strongylocentrotus purpuratus.</title>
        <authorList>
            <person name="Murali S."/>
            <person name="Liu Y."/>
            <person name="Vee V."/>
            <person name="English A."/>
            <person name="Wang M."/>
            <person name="Skinner E."/>
            <person name="Han Y."/>
            <person name="Muzny D.M."/>
            <person name="Worley K.C."/>
            <person name="Gibbs R.A."/>
        </authorList>
    </citation>
    <scope>NUCLEOTIDE SEQUENCE</scope>
</reference>
<protein>
    <recommendedName>
        <fullName evidence="5">Heme-binding protein 2</fullName>
    </recommendedName>
</protein>
<organism evidence="3 4">
    <name type="scientific">Strongylocentrotus purpuratus</name>
    <name type="common">Purple sea urchin</name>
    <dbReference type="NCBI Taxonomy" id="7668"/>
    <lineage>
        <taxon>Eukaryota</taxon>
        <taxon>Metazoa</taxon>
        <taxon>Echinodermata</taxon>
        <taxon>Eleutherozoa</taxon>
        <taxon>Echinozoa</taxon>
        <taxon>Echinoidea</taxon>
        <taxon>Euechinoidea</taxon>
        <taxon>Echinacea</taxon>
        <taxon>Camarodonta</taxon>
        <taxon>Echinidea</taxon>
        <taxon>Strongylocentrotidae</taxon>
        <taxon>Strongylocentrotus</taxon>
    </lineage>
</organism>
<dbReference type="KEGG" id="spu:592620"/>
<reference evidence="3" key="2">
    <citation type="submission" date="2021-01" db="UniProtKB">
        <authorList>
            <consortium name="EnsemblMetazoa"/>
        </authorList>
    </citation>
    <scope>IDENTIFICATION</scope>
</reference>
<keyword evidence="4" id="KW-1185">Reference proteome</keyword>
<feature type="chain" id="PRO_5029908067" description="Heme-binding protein 2" evidence="2">
    <location>
        <begin position="20"/>
        <end position="206"/>
    </location>
</feature>
<proteinExistence type="inferred from homology"/>
<sequence>MARVISTVLLLISTHMCLSAHVFTQDAPKFCKGLECPEFTTIQSSEGYEERQYSESKWVSTEIMSMSYDSASSQGFERLFNYIEGNNEQKQKIAMTAPVATRVIPGQGPACESNFTVSFFIPAEHSANPPAPSDSDVFFTTIPAHRAYVKSFGGFASQDDWIQAGAELGRALDALHSYDSSYYYTAGYDSPFTIFSRHNEVWFIAN</sequence>
<evidence type="ECO:0000313" key="4">
    <source>
        <dbReference type="Proteomes" id="UP000007110"/>
    </source>
</evidence>
<dbReference type="Gene3D" id="3.20.80.10">
    <property type="entry name" value="Regulatory factor, effector binding domain"/>
    <property type="match status" value="1"/>
</dbReference>
<dbReference type="FunFam" id="3.20.80.10:FF:000002">
    <property type="entry name" value="Heme-binding protein 2"/>
    <property type="match status" value="1"/>
</dbReference>
<dbReference type="AlphaFoldDB" id="A0A7M7RGH0"/>
<dbReference type="GeneID" id="592620"/>
<accession>A0A7M7RGH0</accession>
<dbReference type="InterPro" id="IPR011256">
    <property type="entry name" value="Reg_factor_effector_dom_sf"/>
</dbReference>
<dbReference type="InterPro" id="IPR006917">
    <property type="entry name" value="SOUL_heme-bd"/>
</dbReference>
<dbReference type="RefSeq" id="XP_797226.3">
    <property type="nucleotide sequence ID" value="XM_792133.5"/>
</dbReference>
<dbReference type="PANTHER" id="PTHR11220:SF1">
    <property type="entry name" value="HEME-BINDING PROTEIN 2"/>
    <property type="match status" value="1"/>
</dbReference>
<dbReference type="GO" id="GO:0020037">
    <property type="term" value="F:heme binding"/>
    <property type="evidence" value="ECO:0000318"/>
    <property type="project" value="GO_Central"/>
</dbReference>
<dbReference type="OMA" id="DHYYLNW"/>
<evidence type="ECO:0008006" key="5">
    <source>
        <dbReference type="Google" id="ProtNLM"/>
    </source>
</evidence>
<comment type="similarity">
    <text evidence="1">Belongs to the HEBP family.</text>
</comment>
<evidence type="ECO:0000256" key="1">
    <source>
        <dbReference type="ARBA" id="ARBA00009817"/>
    </source>
</evidence>
<dbReference type="EnsemblMetazoa" id="XM_792133">
    <property type="protein sequence ID" value="XP_797226"/>
    <property type="gene ID" value="LOC592620"/>
</dbReference>
<dbReference type="InParanoid" id="A0A7M7RGH0"/>